<sequence length="93" mass="11175">MSNDVINILDEFFSVQELIDFTTTLSKFHRIQGSRDLEKAARYIKEELKSLRNFDINEYIYEYNIQYGLHLPVVGWDVNECYVELIKPQRKRL</sequence>
<name>A0A7C5UY83_9CREN</name>
<comment type="caution">
    <text evidence="1">The sequence shown here is derived from an EMBL/GenBank/DDBJ whole genome shotgun (WGS) entry which is preliminary data.</text>
</comment>
<accession>A0A7C5UY83</accession>
<reference evidence="1" key="1">
    <citation type="journal article" date="2020" name="mSystems">
        <title>Genome- and Community-Level Interaction Insights into Carbon Utilization and Element Cycling Functions of Hydrothermarchaeota in Hydrothermal Sediment.</title>
        <authorList>
            <person name="Zhou Z."/>
            <person name="Liu Y."/>
            <person name="Xu W."/>
            <person name="Pan J."/>
            <person name="Luo Z.H."/>
            <person name="Li M."/>
        </authorList>
    </citation>
    <scope>NUCLEOTIDE SEQUENCE [LARGE SCALE GENOMIC DNA]</scope>
    <source>
        <strain evidence="1">SpSt-1</strain>
    </source>
</reference>
<gene>
    <name evidence="1" type="ORF">ENL47_08960</name>
</gene>
<proteinExistence type="predicted"/>
<evidence type="ECO:0000313" key="1">
    <source>
        <dbReference type="EMBL" id="HHR96904.1"/>
    </source>
</evidence>
<dbReference type="EMBL" id="DRUB01000176">
    <property type="protein sequence ID" value="HHR96904.1"/>
    <property type="molecule type" value="Genomic_DNA"/>
</dbReference>
<dbReference type="AlphaFoldDB" id="A0A7C5UY83"/>
<organism evidence="1">
    <name type="scientific">Ignisphaera aggregans</name>
    <dbReference type="NCBI Taxonomy" id="334771"/>
    <lineage>
        <taxon>Archaea</taxon>
        <taxon>Thermoproteota</taxon>
        <taxon>Thermoprotei</taxon>
        <taxon>Desulfurococcales</taxon>
        <taxon>Desulfurococcaceae</taxon>
        <taxon>Ignisphaera</taxon>
    </lineage>
</organism>
<protein>
    <submittedName>
        <fullName evidence="1">Uncharacterized protein</fullName>
    </submittedName>
</protein>